<dbReference type="PANTHER" id="PTHR36688:SF1">
    <property type="entry name" value="ENDONUCLEASE_EXONUCLEASE_PHOSPHATASE DOMAIN-CONTAINING PROTEIN"/>
    <property type="match status" value="1"/>
</dbReference>
<dbReference type="InterPro" id="IPR052560">
    <property type="entry name" value="RdDP_mobile_element"/>
</dbReference>
<dbReference type="AlphaFoldDB" id="A0A2C9KVC7"/>
<evidence type="ECO:0000313" key="1">
    <source>
        <dbReference type="EnsemblMetazoa" id="BGLB023900-PA"/>
    </source>
</evidence>
<proteinExistence type="predicted"/>
<evidence type="ECO:0000313" key="2">
    <source>
        <dbReference type="Proteomes" id="UP000076420"/>
    </source>
</evidence>
<dbReference type="Proteomes" id="UP000076420">
    <property type="component" value="Unassembled WGS sequence"/>
</dbReference>
<gene>
    <name evidence="1" type="primary">106074423</name>
</gene>
<name>A0A2C9KVC7_BIOGL</name>
<dbReference type="VEuPathDB" id="VectorBase:BGLB023900"/>
<accession>A0A2C9KVC7</accession>
<protein>
    <recommendedName>
        <fullName evidence="3">Reverse transcriptase domain-containing protein</fullName>
    </recommendedName>
</protein>
<reference evidence="1" key="1">
    <citation type="submission" date="2020-05" db="UniProtKB">
        <authorList>
            <consortium name="EnsemblMetazoa"/>
        </authorList>
    </citation>
    <scope>IDENTIFICATION</scope>
    <source>
        <strain evidence="1">BB02</strain>
    </source>
</reference>
<dbReference type="EnsemblMetazoa" id="BGLB023900-RA">
    <property type="protein sequence ID" value="BGLB023900-PA"/>
    <property type="gene ID" value="BGLB023900"/>
</dbReference>
<dbReference type="KEGG" id="bgt:106074423"/>
<evidence type="ECO:0008006" key="3">
    <source>
        <dbReference type="Google" id="ProtNLM"/>
    </source>
</evidence>
<sequence length="265" mass="29483">MPEGNEVAQRLRADHWRDACAGLDLRDTSKAWRLLCNLEAKDSVRTATPLLSPSGDRVAAKDQKMAYLLNKYFVSISKSEKKSATSIALNKERKRLDREPDGSEDLVTCNAPFCRAELDGAIAKCKNRKAPGPDKVTPKMVKHLGCIAKDNLLGPIRKLWVESRLPRAWRCATIVPLLKKGKDATNVESYRPISLTSTIGKIVERMVSERLVWSFDSAGILEPEQAGFRAGLSPIDQVSFHAGGGRWVPEVREHICSFYRPKTGL</sequence>
<organism evidence="1 2">
    <name type="scientific">Biomphalaria glabrata</name>
    <name type="common">Bloodfluke planorb</name>
    <name type="synonym">Freshwater snail</name>
    <dbReference type="NCBI Taxonomy" id="6526"/>
    <lineage>
        <taxon>Eukaryota</taxon>
        <taxon>Metazoa</taxon>
        <taxon>Spiralia</taxon>
        <taxon>Lophotrochozoa</taxon>
        <taxon>Mollusca</taxon>
        <taxon>Gastropoda</taxon>
        <taxon>Heterobranchia</taxon>
        <taxon>Euthyneura</taxon>
        <taxon>Panpulmonata</taxon>
        <taxon>Hygrophila</taxon>
        <taxon>Lymnaeoidea</taxon>
        <taxon>Planorbidae</taxon>
        <taxon>Biomphalaria</taxon>
    </lineage>
</organism>
<dbReference type="VEuPathDB" id="VectorBase:BGLAX_052642"/>
<dbReference type="PANTHER" id="PTHR36688">
    <property type="entry name" value="ENDO/EXONUCLEASE/PHOSPHATASE DOMAIN-CONTAINING PROTEIN"/>
    <property type="match status" value="1"/>
</dbReference>